<dbReference type="Pfam" id="PF07732">
    <property type="entry name" value="Cu-oxidase_3"/>
    <property type="match status" value="1"/>
</dbReference>
<dbReference type="AlphaFoldDB" id="A0A345SVI3"/>
<feature type="domain" description="Plastocyanin-like" evidence="4">
    <location>
        <begin position="388"/>
        <end position="495"/>
    </location>
</feature>
<dbReference type="EMBL" id="CP031264">
    <property type="protein sequence ID" value="AXI77738.1"/>
    <property type="molecule type" value="Genomic_DNA"/>
</dbReference>
<keyword evidence="7" id="KW-1185">Reference proteome</keyword>
<keyword evidence="3" id="KW-0472">Membrane</keyword>
<sequence length="496" mass="53414">MDDIAPPALRLGRPGISRRRFLAGLATTAAAVAGATGIALPRGSAAAATRLPLPELLVPTLRDGVLVFPLRAAFGTHEVLPGVTGRSAGFNGSYLGPTIRVSDGQRVRFEVANGLDEDLAVHWHGAHVPPEDDGGVHSAIAPGQSWNPEFTVKQQAATLWYHPHTMGRTARQISWGLAGMLIVDDAASASASASSGLPGEYGIDDIPVIVQSVAVDRRGAIKYDSDGFAARDVSFPLLVNGVAVDRDPPTFTATRGRVRLLNASLSEVLAVRRTDRRPLVQVATESALLPSPTEVDAVRLPAGCRAEVVADVATDGITLEAAVRTTVGRNRDSRQPLLRVLPGPERAKLRPLPSWLNTISRYDVSGLRPRVITLTERGGLLGIDGVSGTTMSAMDRNVIEVRKDELELWEVVNRSPRDHSFHVHDVPFQLVSVNGVAPRGVDLGWRDTVEVRRGATVRIAMRFTDYASDTYLYMLHCHMAEHEDLGMMTSLKVRPA</sequence>
<dbReference type="SUPFAM" id="SSF49503">
    <property type="entry name" value="Cupredoxins"/>
    <property type="match status" value="3"/>
</dbReference>
<dbReference type="Gene3D" id="2.60.40.420">
    <property type="entry name" value="Cupredoxins - blue copper proteins"/>
    <property type="match status" value="3"/>
</dbReference>
<evidence type="ECO:0000256" key="3">
    <source>
        <dbReference type="SAM" id="Phobius"/>
    </source>
</evidence>
<organism evidence="6 7">
    <name type="scientific">Peterkaempfera bronchialis</name>
    <dbReference type="NCBI Taxonomy" id="2126346"/>
    <lineage>
        <taxon>Bacteria</taxon>
        <taxon>Bacillati</taxon>
        <taxon>Actinomycetota</taxon>
        <taxon>Actinomycetes</taxon>
        <taxon>Kitasatosporales</taxon>
        <taxon>Streptomycetaceae</taxon>
        <taxon>Peterkaempfera</taxon>
    </lineage>
</organism>
<dbReference type="OrthoDB" id="345021at2"/>
<dbReference type="InterPro" id="IPR002355">
    <property type="entry name" value="Cu_oxidase_Cu_BS"/>
</dbReference>
<reference evidence="7" key="1">
    <citation type="submission" date="2018-07" db="EMBL/GenBank/DDBJ databases">
        <title>Streptacidiphilus bronchialis DSM 106435 chromosome.</title>
        <authorList>
            <person name="Batra D."/>
            <person name="Gulvik C.A."/>
        </authorList>
    </citation>
    <scope>NUCLEOTIDE SEQUENCE [LARGE SCALE GENOMIC DNA]</scope>
    <source>
        <strain evidence="7">DSM 106435</strain>
    </source>
</reference>
<dbReference type="GO" id="GO:0030288">
    <property type="term" value="C:outer membrane-bounded periplasmic space"/>
    <property type="evidence" value="ECO:0007669"/>
    <property type="project" value="TreeGrafter"/>
</dbReference>
<protein>
    <submittedName>
        <fullName evidence="6">Copper oxidase</fullName>
    </submittedName>
</protein>
<dbReference type="GO" id="GO:0005507">
    <property type="term" value="F:copper ion binding"/>
    <property type="evidence" value="ECO:0007669"/>
    <property type="project" value="InterPro"/>
</dbReference>
<dbReference type="PROSITE" id="PS51318">
    <property type="entry name" value="TAT"/>
    <property type="match status" value="1"/>
</dbReference>
<accession>A0A345SVI3</accession>
<dbReference type="PANTHER" id="PTHR11709:SF2">
    <property type="entry name" value="MULTICOPPER OXIDASE LPR1"/>
    <property type="match status" value="1"/>
</dbReference>
<feature type="domain" description="Plastocyanin-like" evidence="5">
    <location>
        <begin position="78"/>
        <end position="186"/>
    </location>
</feature>
<gene>
    <name evidence="6" type="ORF">C7M71_010135</name>
</gene>
<evidence type="ECO:0000259" key="4">
    <source>
        <dbReference type="Pfam" id="PF07731"/>
    </source>
</evidence>
<evidence type="ECO:0000256" key="1">
    <source>
        <dbReference type="ARBA" id="ARBA00022723"/>
    </source>
</evidence>
<keyword evidence="3" id="KW-1133">Transmembrane helix</keyword>
<dbReference type="KEGG" id="stri:C7M71_010135"/>
<proteinExistence type="predicted"/>
<dbReference type="PROSITE" id="PS00080">
    <property type="entry name" value="MULTICOPPER_OXIDASE2"/>
    <property type="match status" value="1"/>
</dbReference>
<dbReference type="Proteomes" id="UP000249340">
    <property type="component" value="Chromosome"/>
</dbReference>
<evidence type="ECO:0000259" key="5">
    <source>
        <dbReference type="Pfam" id="PF07732"/>
    </source>
</evidence>
<dbReference type="InterPro" id="IPR011706">
    <property type="entry name" value="Cu-oxidase_C"/>
</dbReference>
<dbReference type="PANTHER" id="PTHR11709">
    <property type="entry name" value="MULTI-COPPER OXIDASE"/>
    <property type="match status" value="1"/>
</dbReference>
<dbReference type="GO" id="GO:0016491">
    <property type="term" value="F:oxidoreductase activity"/>
    <property type="evidence" value="ECO:0007669"/>
    <property type="project" value="UniProtKB-KW"/>
</dbReference>
<keyword evidence="3" id="KW-0812">Transmembrane</keyword>
<dbReference type="InterPro" id="IPR045087">
    <property type="entry name" value="Cu-oxidase_fam"/>
</dbReference>
<dbReference type="CDD" id="cd04232">
    <property type="entry name" value="CuRO_1_CueO_FtsP"/>
    <property type="match status" value="1"/>
</dbReference>
<dbReference type="InterPro" id="IPR008972">
    <property type="entry name" value="Cupredoxin"/>
</dbReference>
<dbReference type="RefSeq" id="WP_111493089.1">
    <property type="nucleotide sequence ID" value="NZ_CP031264.1"/>
</dbReference>
<evidence type="ECO:0000313" key="6">
    <source>
        <dbReference type="EMBL" id="AXI77738.1"/>
    </source>
</evidence>
<evidence type="ECO:0000313" key="7">
    <source>
        <dbReference type="Proteomes" id="UP000249340"/>
    </source>
</evidence>
<feature type="transmembrane region" description="Helical" evidence="3">
    <location>
        <begin position="21"/>
        <end position="40"/>
    </location>
</feature>
<keyword evidence="1" id="KW-0479">Metal-binding</keyword>
<dbReference type="Pfam" id="PF07731">
    <property type="entry name" value="Cu-oxidase_2"/>
    <property type="match status" value="1"/>
</dbReference>
<name>A0A345SVI3_9ACTN</name>
<keyword evidence="2" id="KW-0560">Oxidoreductase</keyword>
<evidence type="ECO:0000256" key="2">
    <source>
        <dbReference type="ARBA" id="ARBA00023002"/>
    </source>
</evidence>
<dbReference type="InterPro" id="IPR011707">
    <property type="entry name" value="Cu-oxidase-like_N"/>
</dbReference>
<dbReference type="InterPro" id="IPR006311">
    <property type="entry name" value="TAT_signal"/>
</dbReference>